<evidence type="ECO:0000313" key="1">
    <source>
        <dbReference type="EMBL" id="SHJ11795.1"/>
    </source>
</evidence>
<dbReference type="Proteomes" id="UP000184050">
    <property type="component" value="Unassembled WGS sequence"/>
</dbReference>
<reference evidence="1 2" key="1">
    <citation type="submission" date="2016-11" db="EMBL/GenBank/DDBJ databases">
        <authorList>
            <person name="Jaros S."/>
            <person name="Januszkiewicz K."/>
            <person name="Wedrychowicz H."/>
        </authorList>
    </citation>
    <scope>NUCLEOTIDE SEQUENCE [LARGE SCALE GENOMIC DNA]</scope>
    <source>
        <strain evidence="1 2">DSM 27063</strain>
    </source>
</reference>
<gene>
    <name evidence="1" type="ORF">SAMN05444280_11166</name>
</gene>
<proteinExistence type="predicted"/>
<dbReference type="EMBL" id="FQZE01000011">
    <property type="protein sequence ID" value="SHJ11795.1"/>
    <property type="molecule type" value="Genomic_DNA"/>
</dbReference>
<organism evidence="1 2">
    <name type="scientific">Tangfeifania diversioriginum</name>
    <dbReference type="NCBI Taxonomy" id="1168035"/>
    <lineage>
        <taxon>Bacteria</taxon>
        <taxon>Pseudomonadati</taxon>
        <taxon>Bacteroidota</taxon>
        <taxon>Bacteroidia</taxon>
        <taxon>Marinilabiliales</taxon>
        <taxon>Prolixibacteraceae</taxon>
        <taxon>Tangfeifania</taxon>
    </lineage>
</organism>
<name>A0A1M6GP73_9BACT</name>
<keyword evidence="2" id="KW-1185">Reference proteome</keyword>
<evidence type="ECO:0000313" key="2">
    <source>
        <dbReference type="Proteomes" id="UP000184050"/>
    </source>
</evidence>
<accession>A0A1M6GP73</accession>
<sequence length="32" mass="3750">MKLAEILKDSNYKLTQFNLVEIENFKTGFSID</sequence>
<protein>
    <submittedName>
        <fullName evidence="1">Uncharacterized protein</fullName>
    </submittedName>
</protein>
<dbReference type="AlphaFoldDB" id="A0A1M6GP73"/>